<organism evidence="3 4">
    <name type="scientific">Peptacetobacter hominis</name>
    <dbReference type="NCBI Taxonomy" id="2743610"/>
    <lineage>
        <taxon>Bacteria</taxon>
        <taxon>Bacillati</taxon>
        <taxon>Bacillota</taxon>
        <taxon>Clostridia</taxon>
        <taxon>Peptostreptococcales</taxon>
        <taxon>Peptostreptococcaceae</taxon>
        <taxon>Peptacetobacter</taxon>
    </lineage>
</organism>
<reference evidence="3 4" key="1">
    <citation type="submission" date="2019-02" db="EMBL/GenBank/DDBJ databases">
        <title>Peptostreptococcaceae bacterium ZHW00191 nov., a new bacterium isolated from the human gut.</title>
        <authorList>
            <person name="Zhou H.-W."/>
            <person name="Chen X.-J."/>
        </authorList>
    </citation>
    <scope>NUCLEOTIDE SEQUENCE [LARGE SCALE GENOMIC DNA]</scope>
    <source>
        <strain evidence="3 4">ZHW00191</strain>
    </source>
</reference>
<dbReference type="PANTHER" id="PTHR47505:SF1">
    <property type="entry name" value="DNA UTILIZATION PROTEIN YHGH"/>
    <property type="match status" value="1"/>
</dbReference>
<feature type="domain" description="Double zinc ribbon" evidence="2">
    <location>
        <begin position="2"/>
        <end position="50"/>
    </location>
</feature>
<dbReference type="AlphaFoldDB" id="A0A544QWW1"/>
<evidence type="ECO:0000313" key="4">
    <source>
        <dbReference type="Proteomes" id="UP000317863"/>
    </source>
</evidence>
<dbReference type="PANTHER" id="PTHR47505">
    <property type="entry name" value="DNA UTILIZATION PROTEIN YHGH"/>
    <property type="match status" value="1"/>
</dbReference>
<evidence type="ECO:0000256" key="1">
    <source>
        <dbReference type="ARBA" id="ARBA00008007"/>
    </source>
</evidence>
<evidence type="ECO:0000313" key="3">
    <source>
        <dbReference type="EMBL" id="TQQ85180.1"/>
    </source>
</evidence>
<gene>
    <name evidence="3" type="ORF">EXD82_03400</name>
</gene>
<dbReference type="Pfam" id="PF18912">
    <property type="entry name" value="DZR_2"/>
    <property type="match status" value="1"/>
</dbReference>
<dbReference type="InterPro" id="IPR029057">
    <property type="entry name" value="PRTase-like"/>
</dbReference>
<dbReference type="CDD" id="cd06223">
    <property type="entry name" value="PRTases_typeI"/>
    <property type="match status" value="1"/>
</dbReference>
<dbReference type="Gene3D" id="3.40.50.2020">
    <property type="match status" value="1"/>
</dbReference>
<accession>A0A544QWW1</accession>
<sequence>MQFVFPQNITCIICGKEIDSQNTYSMCKDCFDEISFIKEECMFCGKPVINKINISDDREYAETVDEDTEYINDRYNEYETGFSEKKKELKRCEFCEGKRFYFDRAVSCVEYCDKSKKMVFSLKYYGNTYMARYIAEIMKDKMVFDDIKGDFLIYVPLHKKRFRQRGFNQSEKIAQYLSEYTGIPALECIKRNRATKRLYNLDKSEREKELKNVFSLCNEELIRGKHLILIDDIFTTGATANEISKVLKISGVSDITVLTFLTGAYS</sequence>
<dbReference type="SUPFAM" id="SSF53271">
    <property type="entry name" value="PRTase-like"/>
    <property type="match status" value="1"/>
</dbReference>
<evidence type="ECO:0000259" key="2">
    <source>
        <dbReference type="Pfam" id="PF18912"/>
    </source>
</evidence>
<comment type="caution">
    <text evidence="3">The sequence shown here is derived from an EMBL/GenBank/DDBJ whole genome shotgun (WGS) entry which is preliminary data.</text>
</comment>
<dbReference type="EMBL" id="SGJB01000004">
    <property type="protein sequence ID" value="TQQ85180.1"/>
    <property type="molecule type" value="Genomic_DNA"/>
</dbReference>
<dbReference type="InterPro" id="IPR051910">
    <property type="entry name" value="ComF/GntX_DNA_util-trans"/>
</dbReference>
<dbReference type="InterPro" id="IPR000836">
    <property type="entry name" value="PRTase_dom"/>
</dbReference>
<name>A0A544QWW1_9FIRM</name>
<proteinExistence type="inferred from homology"/>
<protein>
    <submittedName>
        <fullName evidence="3">ComF family protein</fullName>
    </submittedName>
</protein>
<dbReference type="OrthoDB" id="9779910at2"/>
<keyword evidence="4" id="KW-1185">Reference proteome</keyword>
<dbReference type="InterPro" id="IPR044005">
    <property type="entry name" value="DZR_2"/>
</dbReference>
<dbReference type="Proteomes" id="UP000317863">
    <property type="component" value="Unassembled WGS sequence"/>
</dbReference>
<comment type="similarity">
    <text evidence="1">Belongs to the ComF/GntX family.</text>
</comment>